<protein>
    <recommendedName>
        <fullName evidence="4">Ferric oxidoreductase domain-containing protein</fullName>
    </recommendedName>
</protein>
<evidence type="ECO:0000313" key="3">
    <source>
        <dbReference type="Proteomes" id="UP000309673"/>
    </source>
</evidence>
<accession>A0A4U0FG46</accession>
<proteinExistence type="predicted"/>
<evidence type="ECO:0008006" key="4">
    <source>
        <dbReference type="Google" id="ProtNLM"/>
    </source>
</evidence>
<evidence type="ECO:0000313" key="2">
    <source>
        <dbReference type="EMBL" id="TJY42342.1"/>
    </source>
</evidence>
<dbReference type="EMBL" id="SUPK01000004">
    <property type="protein sequence ID" value="TJY42342.1"/>
    <property type="molecule type" value="Genomic_DNA"/>
</dbReference>
<gene>
    <name evidence="2" type="ORF">E5161_10115</name>
</gene>
<keyword evidence="1" id="KW-1133">Transmembrane helix</keyword>
<feature type="transmembrane region" description="Helical" evidence="1">
    <location>
        <begin position="92"/>
        <end position="113"/>
    </location>
</feature>
<dbReference type="OrthoDB" id="2678261at2"/>
<feature type="transmembrane region" description="Helical" evidence="1">
    <location>
        <begin position="12"/>
        <end position="32"/>
    </location>
</feature>
<keyword evidence="1" id="KW-0472">Membrane</keyword>
<comment type="caution">
    <text evidence="2">The sequence shown here is derived from an EMBL/GenBank/DDBJ whole genome shotgun (WGS) entry which is preliminary data.</text>
</comment>
<evidence type="ECO:0000256" key="1">
    <source>
        <dbReference type="SAM" id="Phobius"/>
    </source>
</evidence>
<feature type="transmembrane region" description="Helical" evidence="1">
    <location>
        <begin position="119"/>
        <end position="140"/>
    </location>
</feature>
<organism evidence="2 3">
    <name type="scientific">Cohnella pontilimi</name>
    <dbReference type="NCBI Taxonomy" id="2564100"/>
    <lineage>
        <taxon>Bacteria</taxon>
        <taxon>Bacillati</taxon>
        <taxon>Bacillota</taxon>
        <taxon>Bacilli</taxon>
        <taxon>Bacillales</taxon>
        <taxon>Paenibacillaceae</taxon>
        <taxon>Cohnella</taxon>
    </lineage>
</organism>
<reference evidence="2 3" key="1">
    <citation type="submission" date="2019-04" db="EMBL/GenBank/DDBJ databases">
        <title>Cohnella sp. nov., isolated from soil.</title>
        <authorList>
            <person name="Kim W."/>
        </authorList>
    </citation>
    <scope>NUCLEOTIDE SEQUENCE [LARGE SCALE GENOMIC DNA]</scope>
    <source>
        <strain evidence="2 3">CAU 1483</strain>
    </source>
</reference>
<keyword evidence="3" id="KW-1185">Reference proteome</keyword>
<dbReference type="RefSeq" id="WP_136777626.1">
    <property type="nucleotide sequence ID" value="NZ_SUPK01000004.1"/>
</dbReference>
<keyword evidence="1" id="KW-0812">Transmembrane</keyword>
<sequence>MNVRSTRATRMWLLKGFVWLIVMMSIFLTIGSLLTELNPSHDWMLLRVTDGFLNKMIIIFSVCAVALFLLGKTRSVIGGLKKIWLFLKARHVLFGWIVAAAATSHSVYFLVFLPQQMSMTISGLAALVIMAPLVIVGFYFDKKARANKRIRILHTILGFSFIAGLIYHVIAMH</sequence>
<dbReference type="AlphaFoldDB" id="A0A4U0FG46"/>
<dbReference type="Proteomes" id="UP000309673">
    <property type="component" value="Unassembled WGS sequence"/>
</dbReference>
<feature type="transmembrane region" description="Helical" evidence="1">
    <location>
        <begin position="52"/>
        <end position="71"/>
    </location>
</feature>
<feature type="transmembrane region" description="Helical" evidence="1">
    <location>
        <begin position="152"/>
        <end position="170"/>
    </location>
</feature>
<name>A0A4U0FG46_9BACL</name>